<dbReference type="OrthoDB" id="8449038at2"/>
<protein>
    <submittedName>
        <fullName evidence="1">Uncharacterized protein</fullName>
    </submittedName>
</protein>
<accession>A0A251X8S0</accession>
<proteinExistence type="predicted"/>
<gene>
    <name evidence="1" type="ORF">TPSD3_06965</name>
</gene>
<reference evidence="1 2" key="1">
    <citation type="submission" date="2016-12" db="EMBL/GenBank/DDBJ databases">
        <title>Thioflexothrix psekupsii D3 genome sequencing and assembly.</title>
        <authorList>
            <person name="Fomenkov A."/>
            <person name="Vincze T."/>
            <person name="Grabovich M."/>
            <person name="Anton B.P."/>
            <person name="Dubinina G."/>
            <person name="Orlova M."/>
            <person name="Belousova E."/>
            <person name="Roberts R.J."/>
        </authorList>
    </citation>
    <scope>NUCLEOTIDE SEQUENCE [LARGE SCALE GENOMIC DNA]</scope>
    <source>
        <strain evidence="1">D3</strain>
    </source>
</reference>
<dbReference type="RefSeq" id="WP_086487857.1">
    <property type="nucleotide sequence ID" value="NZ_MSLT01000012.1"/>
</dbReference>
<evidence type="ECO:0000313" key="2">
    <source>
        <dbReference type="Proteomes" id="UP000194798"/>
    </source>
</evidence>
<organism evidence="1 2">
    <name type="scientific">Thioflexithrix psekupsensis</name>
    <dbReference type="NCBI Taxonomy" id="1570016"/>
    <lineage>
        <taxon>Bacteria</taxon>
        <taxon>Pseudomonadati</taxon>
        <taxon>Pseudomonadota</taxon>
        <taxon>Gammaproteobacteria</taxon>
        <taxon>Thiotrichales</taxon>
        <taxon>Thioflexithrix</taxon>
    </lineage>
</organism>
<evidence type="ECO:0000313" key="1">
    <source>
        <dbReference type="EMBL" id="OUD14073.1"/>
    </source>
</evidence>
<dbReference type="EMBL" id="MSLT01000012">
    <property type="protein sequence ID" value="OUD14073.1"/>
    <property type="molecule type" value="Genomic_DNA"/>
</dbReference>
<dbReference type="AlphaFoldDB" id="A0A251X8S0"/>
<keyword evidence="2" id="KW-1185">Reference proteome</keyword>
<sequence length="99" mass="11575">MFNSTASQQHYEMALTPEEFKRIFAKMMPGVHEARSDYCLQIQTATLHLRIQLIPQPPRRIALLTLPVTRVELYFDNDSVSERLAFMQRFSHYFQRGGG</sequence>
<dbReference type="Proteomes" id="UP000194798">
    <property type="component" value="Unassembled WGS sequence"/>
</dbReference>
<name>A0A251X8S0_9GAMM</name>
<comment type="caution">
    <text evidence="1">The sequence shown here is derived from an EMBL/GenBank/DDBJ whole genome shotgun (WGS) entry which is preliminary data.</text>
</comment>